<reference evidence="1" key="1">
    <citation type="journal article" date="2003" name="J. Bacteriol.">
        <title>Identification and characterization of phytoplasmal genes, employing a novel method of isolating phytoplasmal genomic DNA.</title>
        <authorList>
            <person name="Melamed S."/>
            <person name="Tanne E."/>
            <person name="Ben-Haim R."/>
            <person name="Edelbaum O."/>
            <person name="Yogev D."/>
            <person name="Sela I."/>
        </authorList>
    </citation>
    <scope>NUCLEOTIDE SEQUENCE</scope>
</reference>
<dbReference type="EMBL" id="AY191278">
    <property type="protein sequence ID" value="AAO61947.1"/>
    <property type="molecule type" value="Genomic_DNA"/>
</dbReference>
<sequence length="60" mass="7078">MNGRVQLAMEGRKLKENAGSLQCLKLLLYSVARLRIFHHKLFSRIKYFNLLWPDVDTVFV</sequence>
<proteinExistence type="predicted"/>
<organism evidence="1">
    <name type="scientific">Aster yellows phytoplasma</name>
    <dbReference type="NCBI Taxonomy" id="35779"/>
    <lineage>
        <taxon>Bacteria</taxon>
        <taxon>Bacillati</taxon>
        <taxon>Mycoplasmatota</taxon>
        <taxon>Mollicutes</taxon>
        <taxon>Acholeplasmatales</taxon>
        <taxon>Acholeplasmataceae</taxon>
        <taxon>Candidatus Phytoplasma</taxon>
        <taxon>16SrI (Aster yellows group)</taxon>
    </lineage>
</organism>
<name>Q847T9_ASTYP</name>
<accession>Q847T9</accession>
<dbReference type="AlphaFoldDB" id="Q847T9"/>
<evidence type="ECO:0000313" key="1">
    <source>
        <dbReference type="EMBL" id="AAO61947.1"/>
    </source>
</evidence>
<protein>
    <submittedName>
        <fullName evidence="1">Uncharacterized protein</fullName>
    </submittedName>
</protein>